<dbReference type="PANTHER" id="PTHR37981:SF1">
    <property type="entry name" value="SGNH HYDROLASE-TYPE ESTERASE DOMAIN-CONTAINING PROTEIN"/>
    <property type="match status" value="1"/>
</dbReference>
<evidence type="ECO:0000313" key="2">
    <source>
        <dbReference type="Proteomes" id="UP001617427"/>
    </source>
</evidence>
<dbReference type="SUPFAM" id="SSF52266">
    <property type="entry name" value="SGNH hydrolase"/>
    <property type="match status" value="1"/>
</dbReference>
<dbReference type="Gene3D" id="3.40.50.1110">
    <property type="entry name" value="SGNH hydrolase"/>
    <property type="match status" value="1"/>
</dbReference>
<keyword evidence="2" id="KW-1185">Reference proteome</keyword>
<sequence>MEWKVSNPFPFIKSKDQVDLLVAGLQEIEGSSNFGPYSDAVKASYRNTEWNPDSGQYNKSYIHSDQIAIEIRLNSASGDSCKWSTKYQSVSQTCDKPVVLNIDSTESDNVALDISGEHYTYSIKPTINIILALGDSFAAGEGNPDRPSTYDLAKITNKGERNSQRRWPSQYKFSAVETADWNDPKFHRSLYSWQFLSALKQSTKAPHTVTKFVSYSCSGAEIFDGLFTRQIKDGSGSVMTYKAPQSQVDAAIDLLCSETSSITKVKLGRKQKLTSPGSPEFDVFAKKCASEKLVKPAHVLLAIGGNDVGFSGLIMWASFPDRGRSIVGSMFVSIINARVNNLSPFTCPGADAIDKFNDTKCWGEFNGKQLFRSEDAFTNGWLRNELNSSYGVIQSLFQVGAGDITQISYPMPTHDANGKICETGDSLNAFRALRNALFEPLDRFSRYYNQYSIGPEKQHVKFIENGVARRLNEEILKGREKGINVVDVVPPFNQHGFCASKSGPLALEIPYVNGKGRWDPFPLSRTSPWLTTDRWFRTANDVYINQQSDSAYGNEAWTKGIFHPNHLGHRAIYLATQKN</sequence>
<comment type="caution">
    <text evidence="1">The sequence shown here is derived from an EMBL/GenBank/DDBJ whole genome shotgun (WGS) entry which is preliminary data.</text>
</comment>
<dbReference type="Proteomes" id="UP001617427">
    <property type="component" value="Unassembled WGS sequence"/>
</dbReference>
<evidence type="ECO:0000313" key="1">
    <source>
        <dbReference type="EMBL" id="MFJ3044375.1"/>
    </source>
</evidence>
<name>A0ABW8ESK6_9BURK</name>
<proteinExistence type="predicted"/>
<organism evidence="1 2">
    <name type="scientific">Herbaspirillum chlorophenolicum</name>
    <dbReference type="NCBI Taxonomy" id="211589"/>
    <lineage>
        <taxon>Bacteria</taxon>
        <taxon>Pseudomonadati</taxon>
        <taxon>Pseudomonadota</taxon>
        <taxon>Betaproteobacteria</taxon>
        <taxon>Burkholderiales</taxon>
        <taxon>Oxalobacteraceae</taxon>
        <taxon>Herbaspirillum</taxon>
    </lineage>
</organism>
<dbReference type="InterPro" id="IPR037460">
    <property type="entry name" value="SEST-like"/>
</dbReference>
<protein>
    <recommendedName>
        <fullName evidence="3">SGNH hydrolase-type esterase domain-containing protein</fullName>
    </recommendedName>
</protein>
<evidence type="ECO:0008006" key="3">
    <source>
        <dbReference type="Google" id="ProtNLM"/>
    </source>
</evidence>
<dbReference type="EMBL" id="JBIUZV010000001">
    <property type="protein sequence ID" value="MFJ3044375.1"/>
    <property type="molecule type" value="Genomic_DNA"/>
</dbReference>
<gene>
    <name evidence="1" type="ORF">ACIPEN_00970</name>
</gene>
<accession>A0ABW8ESK6</accession>
<dbReference type="PANTHER" id="PTHR37981">
    <property type="entry name" value="LIPASE 2"/>
    <property type="match status" value="1"/>
</dbReference>
<dbReference type="RefSeq" id="WP_402697996.1">
    <property type="nucleotide sequence ID" value="NZ_JBIUZV010000001.1"/>
</dbReference>
<dbReference type="InterPro" id="IPR036514">
    <property type="entry name" value="SGNH_hydro_sf"/>
</dbReference>
<reference evidence="1 2" key="1">
    <citation type="submission" date="2024-10" db="EMBL/GenBank/DDBJ databases">
        <title>The Natural Products Discovery Center: Release of the First 8490 Sequenced Strains for Exploring Actinobacteria Biosynthetic Diversity.</title>
        <authorList>
            <person name="Kalkreuter E."/>
            <person name="Kautsar S.A."/>
            <person name="Yang D."/>
            <person name="Bader C.D."/>
            <person name="Teijaro C.N."/>
            <person name="Fluegel L."/>
            <person name="Davis C.M."/>
            <person name="Simpson J.R."/>
            <person name="Lauterbach L."/>
            <person name="Steele A.D."/>
            <person name="Gui C."/>
            <person name="Meng S."/>
            <person name="Li G."/>
            <person name="Viehrig K."/>
            <person name="Ye F."/>
            <person name="Su P."/>
            <person name="Kiefer A.F."/>
            <person name="Nichols A."/>
            <person name="Cepeda A.J."/>
            <person name="Yan W."/>
            <person name="Fan B."/>
            <person name="Jiang Y."/>
            <person name="Adhikari A."/>
            <person name="Zheng C.-J."/>
            <person name="Schuster L."/>
            <person name="Cowan T.M."/>
            <person name="Smanski M.J."/>
            <person name="Chevrette M.G."/>
            <person name="De Carvalho L.P.S."/>
            <person name="Shen B."/>
        </authorList>
    </citation>
    <scope>NUCLEOTIDE SEQUENCE [LARGE SCALE GENOMIC DNA]</scope>
    <source>
        <strain evidence="1 2">NPDC087045</strain>
    </source>
</reference>